<dbReference type="EMBL" id="RCMI01000235">
    <property type="protein sequence ID" value="KAG2923736.1"/>
    <property type="molecule type" value="Genomic_DNA"/>
</dbReference>
<dbReference type="VEuPathDB" id="FungiDB:PC110_g5854"/>
<sequence length="101" mass="12039">MAPTWTSKRQRKQLKEFTTKFTNAWFAIQITHYGGKYSIERMLALEEYTRKVSLSVHHFPLSHLYYAKKIFLFKILQTVGVSIMAFGFEWDLEKVVQRLFS</sequence>
<dbReference type="EMBL" id="RCML01000266">
    <property type="protein sequence ID" value="KAG2983083.1"/>
    <property type="molecule type" value="Genomic_DNA"/>
</dbReference>
<dbReference type="Proteomes" id="UP000760860">
    <property type="component" value="Unassembled WGS sequence"/>
</dbReference>
<keyword evidence="9" id="KW-1185">Reference proteome</keyword>
<comment type="caution">
    <text evidence="8">The sequence shown here is derived from an EMBL/GenBank/DDBJ whole genome shotgun (WGS) entry which is preliminary data.</text>
</comment>
<dbReference type="EMBL" id="MJFZ01000101">
    <property type="protein sequence ID" value="RAW37887.1"/>
    <property type="molecule type" value="Genomic_DNA"/>
</dbReference>
<dbReference type="Proteomes" id="UP000774804">
    <property type="component" value="Unassembled WGS sequence"/>
</dbReference>
<reference evidence="2" key="2">
    <citation type="submission" date="2018-10" db="EMBL/GenBank/DDBJ databases">
        <title>Effector identification in a new, highly contiguous assembly of the strawberry crown rot pathogen Phytophthora cactorum.</title>
        <authorList>
            <person name="Armitage A.D."/>
            <person name="Nellist C.F."/>
            <person name="Bates H."/>
            <person name="Vickerstaff R.J."/>
            <person name="Harrison R.J."/>
        </authorList>
    </citation>
    <scope>NUCLEOTIDE SEQUENCE</scope>
    <source>
        <strain evidence="2">15-7</strain>
        <strain evidence="3">4032</strain>
        <strain evidence="4">4040</strain>
        <strain evidence="5">P415</strain>
        <strain evidence="6">P421</strain>
    </source>
</reference>
<evidence type="ECO:0000313" key="8">
    <source>
        <dbReference type="EMBL" id="RAW37887.1"/>
    </source>
</evidence>
<keyword evidence="1" id="KW-1133">Transmembrane helix</keyword>
<dbReference type="Proteomes" id="UP000688947">
    <property type="component" value="Unassembled WGS sequence"/>
</dbReference>
<accession>A0A329SLY9</accession>
<dbReference type="Proteomes" id="UP000251314">
    <property type="component" value="Unassembled WGS sequence"/>
</dbReference>
<protein>
    <submittedName>
        <fullName evidence="8">Uncharacterized protein</fullName>
    </submittedName>
</protein>
<dbReference type="STRING" id="29920.A0A329SLY9"/>
<evidence type="ECO:0000313" key="5">
    <source>
        <dbReference type="EMBL" id="KAG2983083.1"/>
    </source>
</evidence>
<evidence type="ECO:0000313" key="3">
    <source>
        <dbReference type="EMBL" id="KAG2923736.1"/>
    </source>
</evidence>
<dbReference type="Proteomes" id="UP000736787">
    <property type="component" value="Unassembled WGS sequence"/>
</dbReference>
<evidence type="ECO:0000313" key="4">
    <source>
        <dbReference type="EMBL" id="KAG2925600.1"/>
    </source>
</evidence>
<proteinExistence type="predicted"/>
<evidence type="ECO:0000313" key="9">
    <source>
        <dbReference type="Proteomes" id="UP000251314"/>
    </source>
</evidence>
<keyword evidence="1" id="KW-0812">Transmembrane</keyword>
<evidence type="ECO:0000313" key="7">
    <source>
        <dbReference type="EMBL" id="KAG6960326.1"/>
    </source>
</evidence>
<dbReference type="AlphaFoldDB" id="A0A329SLY9"/>
<keyword evidence="1" id="KW-0472">Membrane</keyword>
<dbReference type="EMBL" id="JAENGZ010000392">
    <property type="protein sequence ID" value="KAG6960326.1"/>
    <property type="molecule type" value="Genomic_DNA"/>
</dbReference>
<reference evidence="7" key="3">
    <citation type="submission" date="2021-01" db="EMBL/GenBank/DDBJ databases">
        <title>Phytophthora aleatoria, a newly-described species from Pinus radiata is distinct from Phytophthora cactorum isolates based on comparative genomics.</title>
        <authorList>
            <person name="Mcdougal R."/>
            <person name="Panda P."/>
            <person name="Williams N."/>
            <person name="Studholme D.J."/>
        </authorList>
    </citation>
    <scope>NUCLEOTIDE SEQUENCE</scope>
    <source>
        <strain evidence="7">NZFS 3830</strain>
    </source>
</reference>
<dbReference type="EMBL" id="RCMK01000495">
    <property type="protein sequence ID" value="KAG2925600.1"/>
    <property type="molecule type" value="Genomic_DNA"/>
</dbReference>
<organism evidence="8 9">
    <name type="scientific">Phytophthora cactorum</name>
    <dbReference type="NCBI Taxonomy" id="29920"/>
    <lineage>
        <taxon>Eukaryota</taxon>
        <taxon>Sar</taxon>
        <taxon>Stramenopiles</taxon>
        <taxon>Oomycota</taxon>
        <taxon>Peronosporomycetes</taxon>
        <taxon>Peronosporales</taxon>
        <taxon>Peronosporaceae</taxon>
        <taxon>Phytophthora</taxon>
    </lineage>
</organism>
<feature type="transmembrane region" description="Helical" evidence="1">
    <location>
        <begin position="71"/>
        <end position="88"/>
    </location>
</feature>
<evidence type="ECO:0000313" key="2">
    <source>
        <dbReference type="EMBL" id="KAG2858425.1"/>
    </source>
</evidence>
<gene>
    <name evidence="7" type="ORF">JG687_00008287</name>
    <name evidence="8" type="ORF">PC110_g5854</name>
    <name evidence="2" type="ORF">PC113_g9820</name>
    <name evidence="3" type="ORF">PC115_g8842</name>
    <name evidence="4" type="ORF">PC117_g15151</name>
    <name evidence="5" type="ORF">PC118_g9625</name>
    <name evidence="6" type="ORF">PC129_g5469</name>
</gene>
<dbReference type="OrthoDB" id="90953at2759"/>
<evidence type="ECO:0000313" key="6">
    <source>
        <dbReference type="EMBL" id="KAG3223852.1"/>
    </source>
</evidence>
<evidence type="ECO:0000256" key="1">
    <source>
        <dbReference type="SAM" id="Phobius"/>
    </source>
</evidence>
<dbReference type="EMBL" id="RCMV01000131">
    <property type="protein sequence ID" value="KAG3223852.1"/>
    <property type="molecule type" value="Genomic_DNA"/>
</dbReference>
<dbReference type="Proteomes" id="UP000735874">
    <property type="component" value="Unassembled WGS sequence"/>
</dbReference>
<reference evidence="8 9" key="1">
    <citation type="submission" date="2018-01" db="EMBL/GenBank/DDBJ databases">
        <title>Draft genome of the strawberry crown rot pathogen Phytophthora cactorum.</title>
        <authorList>
            <person name="Armitage A.D."/>
            <person name="Lysoe E."/>
            <person name="Nellist C.F."/>
            <person name="Harrison R.J."/>
            <person name="Brurberg M.B."/>
        </authorList>
    </citation>
    <scope>NUCLEOTIDE SEQUENCE [LARGE SCALE GENOMIC DNA]</scope>
    <source>
        <strain evidence="8 9">10300</strain>
    </source>
</reference>
<dbReference type="Proteomes" id="UP000697107">
    <property type="component" value="Unassembled WGS sequence"/>
</dbReference>
<name>A0A329SLY9_9STRA</name>
<dbReference type="EMBL" id="RCMG01000253">
    <property type="protein sequence ID" value="KAG2858425.1"/>
    <property type="molecule type" value="Genomic_DNA"/>
</dbReference>